<reference evidence="1" key="1">
    <citation type="journal article" date="2014" name="Front. Microbiol.">
        <title>High frequency of phylogenetically diverse reductive dehalogenase-homologous genes in deep subseafloor sedimentary metagenomes.</title>
        <authorList>
            <person name="Kawai M."/>
            <person name="Futagami T."/>
            <person name="Toyoda A."/>
            <person name="Takaki Y."/>
            <person name="Nishi S."/>
            <person name="Hori S."/>
            <person name="Arai W."/>
            <person name="Tsubouchi T."/>
            <person name="Morono Y."/>
            <person name="Uchiyama I."/>
            <person name="Ito T."/>
            <person name="Fujiyama A."/>
            <person name="Inagaki F."/>
            <person name="Takami H."/>
        </authorList>
    </citation>
    <scope>NUCLEOTIDE SEQUENCE</scope>
    <source>
        <strain evidence="1">Expedition CK06-06</strain>
    </source>
</reference>
<feature type="non-terminal residue" evidence="1">
    <location>
        <position position="1"/>
    </location>
</feature>
<protein>
    <submittedName>
        <fullName evidence="1">Uncharacterized protein</fullName>
    </submittedName>
</protein>
<proteinExistence type="predicted"/>
<name>X1SB33_9ZZZZ</name>
<evidence type="ECO:0000313" key="1">
    <source>
        <dbReference type="EMBL" id="GAI90188.1"/>
    </source>
</evidence>
<gene>
    <name evidence="1" type="ORF">S12H4_32394</name>
</gene>
<dbReference type="AlphaFoldDB" id="X1SB33"/>
<comment type="caution">
    <text evidence="1">The sequence shown here is derived from an EMBL/GenBank/DDBJ whole genome shotgun (WGS) entry which is preliminary data.</text>
</comment>
<dbReference type="EMBL" id="BARW01018996">
    <property type="protein sequence ID" value="GAI90188.1"/>
    <property type="molecule type" value="Genomic_DNA"/>
</dbReference>
<accession>X1SB33</accession>
<organism evidence="1">
    <name type="scientific">marine sediment metagenome</name>
    <dbReference type="NCBI Taxonomy" id="412755"/>
    <lineage>
        <taxon>unclassified sequences</taxon>
        <taxon>metagenomes</taxon>
        <taxon>ecological metagenomes</taxon>
    </lineage>
</organism>
<sequence length="43" mass="4884">TRAMIRVTLPDTTDEEAIEVKKKIEEAVKEVEDAEVEITILAR</sequence>